<accession>A0A5K7S552</accession>
<feature type="transmembrane region" description="Helical" evidence="5">
    <location>
        <begin position="96"/>
        <end position="129"/>
    </location>
</feature>
<feature type="transmembrane region" description="Helical" evidence="5">
    <location>
        <begin position="149"/>
        <end position="173"/>
    </location>
</feature>
<proteinExistence type="inferred from homology"/>
<feature type="transmembrane region" description="Helical" evidence="5">
    <location>
        <begin position="25"/>
        <end position="42"/>
    </location>
</feature>
<comment type="similarity">
    <text evidence="5">Belongs to the complex I subunit 2 family.</text>
</comment>
<sequence>MSALIFTIVLGIIVLYLGFTKNKAILAPVAITGLGVSLILSIRDWGLGSKYFHDMIILDNFSIAFNISMIIITILIFLFGVDYYETMEFHVAEHYALMLFALTGAFLMTSFSNLIMLFLGIEILSIPLYVLAGGKKYSYRSNEASFKYFMLGSFATAIFLFGIALVYGASATFYLPEIKTYIAQFNGHLPPMLMVGLLFILIGVAFKIAAAPFHFWSPDVYEGAPTLVTAFMATVVKTAGFAAFYRLLGMGLLPLPPQLEKALWVMTGLTLLIGNLGALKQTNFKRLLAYSAISHSGFLMLAMLSQHDSSASVLLYYTFVYSLATVPLFIIFILMKRASDGLEDLTIFRGLYKAKPWVAVPAIVLLMSLAGIPPTSGFMAKYQVFVLSISQGILLTSIFAIVMAIIGVYYYFFVIREIFTDKQQPYPIIVSKINGALIIVCTVAVLFMGIFMWRLPI</sequence>
<evidence type="ECO:0000256" key="2">
    <source>
        <dbReference type="ARBA" id="ARBA00022692"/>
    </source>
</evidence>
<dbReference type="GO" id="GO:0042773">
    <property type="term" value="P:ATP synthesis coupled electron transport"/>
    <property type="evidence" value="ECO:0007669"/>
    <property type="project" value="InterPro"/>
</dbReference>
<dbReference type="EC" id="7.1.1.-" evidence="5"/>
<gene>
    <name evidence="5" type="primary">nuoN</name>
    <name evidence="8" type="ORF">AQPE_0745</name>
</gene>
<evidence type="ECO:0000256" key="4">
    <source>
        <dbReference type="ARBA" id="ARBA00023136"/>
    </source>
</evidence>
<dbReference type="InterPro" id="IPR010096">
    <property type="entry name" value="NADH-Q_OxRdtase_suN/2"/>
</dbReference>
<evidence type="ECO:0000313" key="9">
    <source>
        <dbReference type="Proteomes" id="UP001193389"/>
    </source>
</evidence>
<keyword evidence="4 5" id="KW-0472">Membrane</keyword>
<evidence type="ECO:0000256" key="6">
    <source>
        <dbReference type="RuleBase" id="RU000320"/>
    </source>
</evidence>
<dbReference type="AlphaFoldDB" id="A0A5K7S552"/>
<feature type="transmembrane region" description="Helical" evidence="5">
    <location>
        <begin position="227"/>
        <end position="247"/>
    </location>
</feature>
<dbReference type="GO" id="GO:0048038">
    <property type="term" value="F:quinone binding"/>
    <property type="evidence" value="ECO:0007669"/>
    <property type="project" value="UniProtKB-KW"/>
</dbReference>
<dbReference type="GO" id="GO:0012505">
    <property type="term" value="C:endomembrane system"/>
    <property type="evidence" value="ECO:0007669"/>
    <property type="project" value="UniProtKB-SubCell"/>
</dbReference>
<dbReference type="NCBIfam" id="TIGR01770">
    <property type="entry name" value="NDH_I_N"/>
    <property type="match status" value="1"/>
</dbReference>
<keyword evidence="5" id="KW-0520">NAD</keyword>
<keyword evidence="9" id="KW-1185">Reference proteome</keyword>
<dbReference type="GO" id="GO:0008137">
    <property type="term" value="F:NADH dehydrogenase (ubiquinone) activity"/>
    <property type="evidence" value="ECO:0007669"/>
    <property type="project" value="InterPro"/>
</dbReference>
<feature type="domain" description="NADH:quinone oxidoreductase/Mrp antiporter transmembrane" evidence="7">
    <location>
        <begin position="113"/>
        <end position="406"/>
    </location>
</feature>
<feature type="transmembrane region" description="Helical" evidence="5">
    <location>
        <begin position="63"/>
        <end position="84"/>
    </location>
</feature>
<dbReference type="Pfam" id="PF00361">
    <property type="entry name" value="Proton_antipo_M"/>
    <property type="match status" value="1"/>
</dbReference>
<keyword evidence="2 5" id="KW-0812">Transmembrane</keyword>
<feature type="transmembrane region" description="Helical" evidence="5">
    <location>
        <begin position="262"/>
        <end position="280"/>
    </location>
</feature>
<evidence type="ECO:0000259" key="7">
    <source>
        <dbReference type="Pfam" id="PF00361"/>
    </source>
</evidence>
<feature type="transmembrane region" description="Helical" evidence="5">
    <location>
        <begin position="433"/>
        <end position="453"/>
    </location>
</feature>
<dbReference type="PANTHER" id="PTHR22773">
    <property type="entry name" value="NADH DEHYDROGENASE"/>
    <property type="match status" value="1"/>
</dbReference>
<name>A0A5K7S552_9BACT</name>
<comment type="catalytic activity">
    <reaction evidence="5">
        <text>a quinone + NADH + 5 H(+)(in) = a quinol + NAD(+) + 4 H(+)(out)</text>
        <dbReference type="Rhea" id="RHEA:57888"/>
        <dbReference type="ChEBI" id="CHEBI:15378"/>
        <dbReference type="ChEBI" id="CHEBI:24646"/>
        <dbReference type="ChEBI" id="CHEBI:57540"/>
        <dbReference type="ChEBI" id="CHEBI:57945"/>
        <dbReference type="ChEBI" id="CHEBI:132124"/>
    </reaction>
</comment>
<dbReference type="KEGG" id="anf:AQPE_0745"/>
<protein>
    <recommendedName>
        <fullName evidence="5">NADH-quinone oxidoreductase subunit N</fullName>
        <ecNumber evidence="5">7.1.1.-</ecNumber>
    </recommendedName>
    <alternativeName>
        <fullName evidence="5">NADH dehydrogenase I subunit N</fullName>
    </alternativeName>
    <alternativeName>
        <fullName evidence="5">NDH-1 subunit N</fullName>
    </alternativeName>
</protein>
<comment type="subcellular location">
    <subcellularLocation>
        <location evidence="5">Cell membrane</location>
        <topology evidence="5">Multi-pass membrane protein</topology>
    </subcellularLocation>
    <subcellularLocation>
        <location evidence="1">Endomembrane system</location>
        <topology evidence="1">Multi-pass membrane protein</topology>
    </subcellularLocation>
    <subcellularLocation>
        <location evidence="6">Membrane</location>
        <topology evidence="6">Multi-pass membrane protein</topology>
    </subcellularLocation>
</comment>
<dbReference type="RefSeq" id="WP_318349666.1">
    <property type="nucleotide sequence ID" value="NZ_AP018694.1"/>
</dbReference>
<evidence type="ECO:0000313" key="8">
    <source>
        <dbReference type="EMBL" id="BBE16605.1"/>
    </source>
</evidence>
<keyword evidence="5" id="KW-0874">Quinone</keyword>
<feature type="transmembrane region" description="Helical" evidence="5">
    <location>
        <begin position="393"/>
        <end position="412"/>
    </location>
</feature>
<feature type="transmembrane region" description="Helical" evidence="5">
    <location>
        <begin position="193"/>
        <end position="215"/>
    </location>
</feature>
<evidence type="ECO:0000256" key="3">
    <source>
        <dbReference type="ARBA" id="ARBA00022989"/>
    </source>
</evidence>
<feature type="transmembrane region" description="Helical" evidence="5">
    <location>
        <begin position="356"/>
        <end position="373"/>
    </location>
</feature>
<keyword evidence="5" id="KW-1278">Translocase</keyword>
<dbReference type="GO" id="GO:0005886">
    <property type="term" value="C:plasma membrane"/>
    <property type="evidence" value="ECO:0007669"/>
    <property type="project" value="UniProtKB-SubCell"/>
</dbReference>
<dbReference type="EMBL" id="AP018694">
    <property type="protein sequence ID" value="BBE16605.1"/>
    <property type="molecule type" value="Genomic_DNA"/>
</dbReference>
<dbReference type="GO" id="GO:0050136">
    <property type="term" value="F:NADH dehydrogenase (quinone) (non-electrogenic) activity"/>
    <property type="evidence" value="ECO:0007669"/>
    <property type="project" value="UniProtKB-UniRule"/>
</dbReference>
<keyword evidence="5" id="KW-0813">Transport</keyword>
<comment type="function">
    <text evidence="5">NDH-1 shuttles electrons from NADH, via FMN and iron-sulfur (Fe-S) centers, to quinones in the respiratory chain. The immediate electron acceptor for the enzyme in this species is believed to be a menaquinone. Couples the redox reaction to proton translocation (for every two electrons transferred, four hydrogen ions are translocated across the cytoplasmic membrane), and thus conserves the redox energy in a proton gradient.</text>
</comment>
<feature type="transmembrane region" description="Helical" evidence="5">
    <location>
        <begin position="287"/>
        <end position="307"/>
    </location>
</feature>
<evidence type="ECO:0000256" key="5">
    <source>
        <dbReference type="HAMAP-Rule" id="MF_00445"/>
    </source>
</evidence>
<comment type="subunit">
    <text evidence="5">NDH-1 is composed of 14 different subunits. Subunits NuoA, H, J, K, L, M, N constitute the membrane sector of the complex.</text>
</comment>
<keyword evidence="3 5" id="KW-1133">Transmembrane helix</keyword>
<reference evidence="8" key="1">
    <citation type="journal article" date="2020" name="Int. J. Syst. Evol. Microbiol.">
        <title>Aquipluma nitroreducens gen. nov. sp. nov., a novel facultatively anaerobic bacterium isolated from a freshwater lake.</title>
        <authorList>
            <person name="Watanabe M."/>
            <person name="Kojima H."/>
            <person name="Fukui M."/>
        </authorList>
    </citation>
    <scope>NUCLEOTIDE SEQUENCE</scope>
    <source>
        <strain evidence="8">MeG22</strain>
    </source>
</reference>
<organism evidence="8 9">
    <name type="scientific">Aquipluma nitroreducens</name>
    <dbReference type="NCBI Taxonomy" id="2010828"/>
    <lineage>
        <taxon>Bacteria</taxon>
        <taxon>Pseudomonadati</taxon>
        <taxon>Bacteroidota</taxon>
        <taxon>Bacteroidia</taxon>
        <taxon>Marinilabiliales</taxon>
        <taxon>Prolixibacteraceae</taxon>
        <taxon>Aquipluma</taxon>
    </lineage>
</organism>
<dbReference type="Proteomes" id="UP001193389">
    <property type="component" value="Chromosome"/>
</dbReference>
<feature type="transmembrane region" description="Helical" evidence="5">
    <location>
        <begin position="313"/>
        <end position="335"/>
    </location>
</feature>
<evidence type="ECO:0000256" key="1">
    <source>
        <dbReference type="ARBA" id="ARBA00004127"/>
    </source>
</evidence>
<dbReference type="HAMAP" id="MF_00445">
    <property type="entry name" value="NDH1_NuoN_1"/>
    <property type="match status" value="1"/>
</dbReference>
<dbReference type="InterPro" id="IPR001750">
    <property type="entry name" value="ND/Mrp_TM"/>
</dbReference>
<keyword evidence="5" id="KW-1003">Cell membrane</keyword>